<organism evidence="1 2">
    <name type="scientific">Malus domestica</name>
    <name type="common">Apple</name>
    <name type="synonym">Pyrus malus</name>
    <dbReference type="NCBI Taxonomy" id="3750"/>
    <lineage>
        <taxon>Eukaryota</taxon>
        <taxon>Viridiplantae</taxon>
        <taxon>Streptophyta</taxon>
        <taxon>Embryophyta</taxon>
        <taxon>Tracheophyta</taxon>
        <taxon>Spermatophyta</taxon>
        <taxon>Magnoliopsida</taxon>
        <taxon>eudicotyledons</taxon>
        <taxon>Gunneridae</taxon>
        <taxon>Pentapetalae</taxon>
        <taxon>rosids</taxon>
        <taxon>fabids</taxon>
        <taxon>Rosales</taxon>
        <taxon>Rosaceae</taxon>
        <taxon>Amygdaloideae</taxon>
        <taxon>Maleae</taxon>
        <taxon>Malus</taxon>
    </lineage>
</organism>
<dbReference type="Proteomes" id="UP000290289">
    <property type="component" value="Chromosome 8"/>
</dbReference>
<dbReference type="AlphaFoldDB" id="A0A498J572"/>
<protein>
    <submittedName>
        <fullName evidence="1">Uncharacterized protein</fullName>
    </submittedName>
</protein>
<comment type="caution">
    <text evidence="1">The sequence shown here is derived from an EMBL/GenBank/DDBJ whole genome shotgun (WGS) entry which is preliminary data.</text>
</comment>
<evidence type="ECO:0000313" key="2">
    <source>
        <dbReference type="Proteomes" id="UP000290289"/>
    </source>
</evidence>
<dbReference type="EMBL" id="RDQH01000334">
    <property type="protein sequence ID" value="RXH90929.1"/>
    <property type="molecule type" value="Genomic_DNA"/>
</dbReference>
<keyword evidence="2" id="KW-1185">Reference proteome</keyword>
<evidence type="ECO:0000313" key="1">
    <source>
        <dbReference type="EMBL" id="RXH90929.1"/>
    </source>
</evidence>
<reference evidence="1 2" key="1">
    <citation type="submission" date="2018-10" db="EMBL/GenBank/DDBJ databases">
        <title>A high-quality apple genome assembly.</title>
        <authorList>
            <person name="Hu J."/>
        </authorList>
    </citation>
    <scope>NUCLEOTIDE SEQUENCE [LARGE SCALE GENOMIC DNA]</scope>
    <source>
        <strain evidence="2">cv. HFTH1</strain>
        <tissue evidence="1">Young leaf</tissue>
    </source>
</reference>
<name>A0A498J572_MALDO</name>
<sequence length="92" mass="10805">MESRVSNLEAKFDEFKKSHDLILLQLQSLMAKCHDSISNSRQPFIKMASHISVLKSDEIVLKLQSFHNEKIQAREKVDEFLSQYRPKYKPNL</sequence>
<gene>
    <name evidence="1" type="ORF">DVH24_006874</name>
</gene>
<accession>A0A498J572</accession>
<proteinExistence type="predicted"/>